<feature type="coiled-coil region" evidence="1">
    <location>
        <begin position="23"/>
        <end position="84"/>
    </location>
</feature>
<dbReference type="Proteomes" id="UP001157156">
    <property type="component" value="Unassembled WGS sequence"/>
</dbReference>
<protein>
    <submittedName>
        <fullName evidence="3">Uncharacterized protein</fullName>
    </submittedName>
</protein>
<gene>
    <name evidence="3" type="ORF">GCM10007931_01680</name>
</gene>
<evidence type="ECO:0000313" key="3">
    <source>
        <dbReference type="EMBL" id="GLT13194.1"/>
    </source>
</evidence>
<keyword evidence="4" id="KW-1185">Reference proteome</keyword>
<accession>A0ABQ6EJM2</accession>
<proteinExistence type="predicted"/>
<reference evidence="4" key="1">
    <citation type="journal article" date="2019" name="Int. J. Syst. Evol. Microbiol.">
        <title>The Global Catalogue of Microorganisms (GCM) 10K type strain sequencing project: providing services to taxonomists for standard genome sequencing and annotation.</title>
        <authorList>
            <consortium name="The Broad Institute Genomics Platform"/>
            <consortium name="The Broad Institute Genome Sequencing Center for Infectious Disease"/>
            <person name="Wu L."/>
            <person name="Ma J."/>
        </authorList>
    </citation>
    <scope>NUCLEOTIDE SEQUENCE [LARGE SCALE GENOMIC DNA]</scope>
    <source>
        <strain evidence="4">NBRC 111146</strain>
    </source>
</reference>
<evidence type="ECO:0000256" key="1">
    <source>
        <dbReference type="SAM" id="Coils"/>
    </source>
</evidence>
<feature type="chain" id="PRO_5045632886" evidence="2">
    <location>
        <begin position="20"/>
        <end position="84"/>
    </location>
</feature>
<keyword evidence="1" id="KW-0175">Coiled coil</keyword>
<dbReference type="EMBL" id="BSPV01000001">
    <property type="protein sequence ID" value="GLT13194.1"/>
    <property type="molecule type" value="Genomic_DNA"/>
</dbReference>
<dbReference type="RefSeq" id="WP_089124608.1">
    <property type="nucleotide sequence ID" value="NZ_BSPV01000001.1"/>
</dbReference>
<evidence type="ECO:0000256" key="2">
    <source>
        <dbReference type="SAM" id="SignalP"/>
    </source>
</evidence>
<keyword evidence="2" id="KW-0732">Signal</keyword>
<evidence type="ECO:0000313" key="4">
    <source>
        <dbReference type="Proteomes" id="UP001157156"/>
    </source>
</evidence>
<feature type="signal peptide" evidence="2">
    <location>
        <begin position="1"/>
        <end position="19"/>
    </location>
</feature>
<name>A0ABQ6EJM2_9VIBR</name>
<comment type="caution">
    <text evidence="3">The sequence shown here is derived from an EMBL/GenBank/DDBJ whole genome shotgun (WGS) entry which is preliminary data.</text>
</comment>
<organism evidence="3 4">
    <name type="scientific">Vibrio algivorus</name>
    <dbReference type="NCBI Taxonomy" id="1667024"/>
    <lineage>
        <taxon>Bacteria</taxon>
        <taxon>Pseudomonadati</taxon>
        <taxon>Pseudomonadota</taxon>
        <taxon>Gammaproteobacteria</taxon>
        <taxon>Vibrionales</taxon>
        <taxon>Vibrionaceae</taxon>
        <taxon>Vibrio</taxon>
    </lineage>
</organism>
<sequence>MLKRTLVLSLAIASTFASAATLTDKQQKNIDDINAQLQQVEATAASNIESLTKDLDVATEKKDQMKLNAQIKLNEQAKANAERQ</sequence>